<sequence length="344" mass="40182">MQRAQHWFYSTSWYKDVKKLKNIVNYDWQKRCICLDNGIFLIEVYYDQDLEIVIPERIQKVKEFINQASKRDSTDAVPERMPNCNYYRNLWWDKGELSSKAEWDKVTLPYKLAVGVTLNEYERRVEEFNVHGCWEWTNGDVIIYELPSEPHEICIGAITEELMDAVRPVKGTNAQIYSLGSTRKEADESFRPKKPLVVSPHGSDGLDCPWPNIVVEVAYTESVEHVLEKVKNYWLKPNRAHDAIVVKIDPVPAGDRPICMKVWHYCVSDRVTRNLFPARDKFDFGLHPPLTMQPGAFLIDIQLDCLYHGLKSNIQIPRNILPNPIVLDFFYVKRAIAEMFEDRE</sequence>
<organism evidence="1 2">
    <name type="scientific">Rhizophagus irregularis (strain DAOM 181602 / DAOM 197198 / MUCL 43194)</name>
    <name type="common">Arbuscular mycorrhizal fungus</name>
    <name type="synonym">Glomus intraradices</name>
    <dbReference type="NCBI Taxonomy" id="747089"/>
    <lineage>
        <taxon>Eukaryota</taxon>
        <taxon>Fungi</taxon>
        <taxon>Fungi incertae sedis</taxon>
        <taxon>Mucoromycota</taxon>
        <taxon>Glomeromycotina</taxon>
        <taxon>Glomeromycetes</taxon>
        <taxon>Glomerales</taxon>
        <taxon>Glomeraceae</taxon>
        <taxon>Rhizophagus</taxon>
    </lineage>
</organism>
<comment type="caution">
    <text evidence="1">The sequence shown here is derived from an EMBL/GenBank/DDBJ whole genome shotgun (WGS) entry which is preliminary data.</text>
</comment>
<dbReference type="EMBL" id="AUPC02000030">
    <property type="protein sequence ID" value="POG78821.1"/>
    <property type="molecule type" value="Genomic_DNA"/>
</dbReference>
<evidence type="ECO:0000313" key="2">
    <source>
        <dbReference type="Proteomes" id="UP000018888"/>
    </source>
</evidence>
<gene>
    <name evidence="1" type="ORF">GLOIN_2v1836761</name>
</gene>
<reference evidence="1 2" key="2">
    <citation type="journal article" date="2018" name="New Phytol.">
        <title>High intraspecific genome diversity in the model arbuscular mycorrhizal symbiont Rhizophagus irregularis.</title>
        <authorList>
            <person name="Chen E.C.H."/>
            <person name="Morin E."/>
            <person name="Beaudet D."/>
            <person name="Noel J."/>
            <person name="Yildirir G."/>
            <person name="Ndikumana S."/>
            <person name="Charron P."/>
            <person name="St-Onge C."/>
            <person name="Giorgi J."/>
            <person name="Kruger M."/>
            <person name="Marton T."/>
            <person name="Ropars J."/>
            <person name="Grigoriev I.V."/>
            <person name="Hainaut M."/>
            <person name="Henrissat B."/>
            <person name="Roux C."/>
            <person name="Martin F."/>
            <person name="Corradi N."/>
        </authorList>
    </citation>
    <scope>NUCLEOTIDE SEQUENCE [LARGE SCALE GENOMIC DNA]</scope>
    <source>
        <strain evidence="1 2">DAOM 197198</strain>
    </source>
</reference>
<protein>
    <recommendedName>
        <fullName evidence="3">Restriction endonuclease domain-containing protein</fullName>
    </recommendedName>
</protein>
<dbReference type="VEuPathDB" id="FungiDB:RhiirFUN_019972"/>
<dbReference type="Proteomes" id="UP000018888">
    <property type="component" value="Unassembled WGS sequence"/>
</dbReference>
<evidence type="ECO:0008006" key="3">
    <source>
        <dbReference type="Google" id="ProtNLM"/>
    </source>
</evidence>
<proteinExistence type="predicted"/>
<keyword evidence="2" id="KW-1185">Reference proteome</keyword>
<evidence type="ECO:0000313" key="1">
    <source>
        <dbReference type="EMBL" id="POG78821.1"/>
    </source>
</evidence>
<reference evidence="1 2" key="1">
    <citation type="journal article" date="2013" name="Proc. Natl. Acad. Sci. U.S.A.">
        <title>Genome of an arbuscular mycorrhizal fungus provides insight into the oldest plant symbiosis.</title>
        <authorList>
            <person name="Tisserant E."/>
            <person name="Malbreil M."/>
            <person name="Kuo A."/>
            <person name="Kohler A."/>
            <person name="Symeonidi A."/>
            <person name="Balestrini R."/>
            <person name="Charron P."/>
            <person name="Duensing N."/>
            <person name="Frei Dit Frey N."/>
            <person name="Gianinazzi-Pearson V."/>
            <person name="Gilbert L.B."/>
            <person name="Handa Y."/>
            <person name="Herr J.R."/>
            <person name="Hijri M."/>
            <person name="Koul R."/>
            <person name="Kawaguchi M."/>
            <person name="Krajinski F."/>
            <person name="Lammers P.J."/>
            <person name="Masclaux F.G."/>
            <person name="Murat C."/>
            <person name="Morin E."/>
            <person name="Ndikumana S."/>
            <person name="Pagni M."/>
            <person name="Petitpierre D."/>
            <person name="Requena N."/>
            <person name="Rosikiewicz P."/>
            <person name="Riley R."/>
            <person name="Saito K."/>
            <person name="San Clemente H."/>
            <person name="Shapiro H."/>
            <person name="van Tuinen D."/>
            <person name="Becard G."/>
            <person name="Bonfante P."/>
            <person name="Paszkowski U."/>
            <person name="Shachar-Hill Y.Y."/>
            <person name="Tuskan G.A."/>
            <person name="Young P.W."/>
            <person name="Sanders I.R."/>
            <person name="Henrissat B."/>
            <person name="Rensing S.A."/>
            <person name="Grigoriev I.V."/>
            <person name="Corradi N."/>
            <person name="Roux C."/>
            <person name="Martin F."/>
        </authorList>
    </citation>
    <scope>NUCLEOTIDE SEQUENCE [LARGE SCALE GENOMIC DNA]</scope>
    <source>
        <strain evidence="1 2">DAOM 197198</strain>
    </source>
</reference>
<name>A0A2P4QME1_RHIID</name>
<dbReference type="AlphaFoldDB" id="A0A2P4QME1"/>
<accession>A0A2P4QME1</accession>